<dbReference type="OrthoDB" id="10343133at2759"/>
<feature type="compositionally biased region" description="Basic and acidic residues" evidence="1">
    <location>
        <begin position="93"/>
        <end position="112"/>
    </location>
</feature>
<feature type="compositionally biased region" description="Basic residues" evidence="1">
    <location>
        <begin position="69"/>
        <end position="79"/>
    </location>
</feature>
<proteinExistence type="predicted"/>
<evidence type="ECO:0000256" key="1">
    <source>
        <dbReference type="SAM" id="MobiDB-lite"/>
    </source>
</evidence>
<feature type="transmembrane region" description="Helical" evidence="2">
    <location>
        <begin position="6"/>
        <end position="27"/>
    </location>
</feature>
<keyword evidence="4" id="KW-1185">Reference proteome</keyword>
<gene>
    <name evidence="3" type="ORF">CRE_24971</name>
</gene>
<evidence type="ECO:0000313" key="4">
    <source>
        <dbReference type="Proteomes" id="UP000008281"/>
    </source>
</evidence>
<dbReference type="OMA" id="ICAIMFF"/>
<dbReference type="HOGENOM" id="CLU_092562_0_0_1"/>
<dbReference type="InParanoid" id="E3MHP4"/>
<feature type="compositionally biased region" description="Polar residues" evidence="1">
    <location>
        <begin position="124"/>
        <end position="142"/>
    </location>
</feature>
<dbReference type="EMBL" id="DS268446">
    <property type="protein sequence ID" value="EFP02152.1"/>
    <property type="molecule type" value="Genomic_DNA"/>
</dbReference>
<sequence>MYRLLLYNVIYIIIIVSSMTTNCLHMLKKKKKKGSDNSNTPPKPPITYETDPDALEIERKLKIAENRERMKKKREKQQRKKEEPSVPIPVKSVKPEKPEKPKEIELLPEDKTQSTTTTTTTTTDSGTIASQEKSEAKMSSSRLGPADDTLRNISSIHAESAQSLVIRKKKKEQQKQKEAVKTVGDTTASTESQMIMEAEVVEPKSNPMYIKEFTQKVLGGSAEPSGSIG</sequence>
<protein>
    <submittedName>
        <fullName evidence="3">Uncharacterized protein</fullName>
    </submittedName>
</protein>
<evidence type="ECO:0000256" key="2">
    <source>
        <dbReference type="SAM" id="Phobius"/>
    </source>
</evidence>
<organism evidence="4">
    <name type="scientific">Caenorhabditis remanei</name>
    <name type="common">Caenorhabditis vulgaris</name>
    <dbReference type="NCBI Taxonomy" id="31234"/>
    <lineage>
        <taxon>Eukaryota</taxon>
        <taxon>Metazoa</taxon>
        <taxon>Ecdysozoa</taxon>
        <taxon>Nematoda</taxon>
        <taxon>Chromadorea</taxon>
        <taxon>Rhabditida</taxon>
        <taxon>Rhabditina</taxon>
        <taxon>Rhabditomorpha</taxon>
        <taxon>Rhabditoidea</taxon>
        <taxon>Rhabditidae</taxon>
        <taxon>Peloderinae</taxon>
        <taxon>Caenorhabditis</taxon>
    </lineage>
</organism>
<evidence type="ECO:0000313" key="3">
    <source>
        <dbReference type="EMBL" id="EFP02152.1"/>
    </source>
</evidence>
<keyword evidence="2" id="KW-0812">Transmembrane</keyword>
<reference evidence="3" key="1">
    <citation type="submission" date="2007-07" db="EMBL/GenBank/DDBJ databases">
        <title>PCAP assembly of the Caenorhabditis remanei genome.</title>
        <authorList>
            <consortium name="The Caenorhabditis remanei Sequencing Consortium"/>
            <person name="Wilson R.K."/>
        </authorList>
    </citation>
    <scope>NUCLEOTIDE SEQUENCE [LARGE SCALE GENOMIC DNA]</scope>
    <source>
        <strain evidence="3">PB4641</strain>
    </source>
</reference>
<accession>E3MHP4</accession>
<feature type="compositionally biased region" description="Basic and acidic residues" evidence="1">
    <location>
        <begin position="56"/>
        <end position="68"/>
    </location>
</feature>
<dbReference type="AlphaFoldDB" id="E3MHP4"/>
<keyword evidence="2" id="KW-0472">Membrane</keyword>
<name>E3MHP4_CAERE</name>
<feature type="region of interest" description="Disordered" evidence="1">
    <location>
        <begin position="29"/>
        <end position="148"/>
    </location>
</feature>
<feature type="region of interest" description="Disordered" evidence="1">
    <location>
        <begin position="167"/>
        <end position="189"/>
    </location>
</feature>
<keyword evidence="2" id="KW-1133">Transmembrane helix</keyword>
<dbReference type="Proteomes" id="UP000008281">
    <property type="component" value="Unassembled WGS sequence"/>
</dbReference>